<dbReference type="AlphaFoldDB" id="A0AAN8YLQ8"/>
<accession>A0AAN8YLQ8</accession>
<reference evidence="1 2" key="1">
    <citation type="submission" date="2024-02" db="EMBL/GenBank/DDBJ databases">
        <title>de novo genome assembly of Solanum bulbocastanum strain 11H21.</title>
        <authorList>
            <person name="Hosaka A.J."/>
        </authorList>
    </citation>
    <scope>NUCLEOTIDE SEQUENCE [LARGE SCALE GENOMIC DNA]</scope>
    <source>
        <tissue evidence="1">Young leaves</tissue>
    </source>
</reference>
<keyword evidence="2" id="KW-1185">Reference proteome</keyword>
<comment type="caution">
    <text evidence="1">The sequence shown here is derived from an EMBL/GenBank/DDBJ whole genome shotgun (WGS) entry which is preliminary data.</text>
</comment>
<sequence>MVSPFLYFLEFLDMKELGRKIFFQST</sequence>
<name>A0AAN8YLQ8_SOLBU</name>
<evidence type="ECO:0000313" key="1">
    <source>
        <dbReference type="EMBL" id="KAK6793573.1"/>
    </source>
</evidence>
<dbReference type="EMBL" id="JBANQN010000003">
    <property type="protein sequence ID" value="KAK6793573.1"/>
    <property type="molecule type" value="Genomic_DNA"/>
</dbReference>
<evidence type="ECO:0000313" key="2">
    <source>
        <dbReference type="Proteomes" id="UP001371456"/>
    </source>
</evidence>
<gene>
    <name evidence="1" type="ORF">RDI58_007026</name>
</gene>
<dbReference type="Proteomes" id="UP001371456">
    <property type="component" value="Unassembled WGS sequence"/>
</dbReference>
<proteinExistence type="predicted"/>
<organism evidence="1 2">
    <name type="scientific">Solanum bulbocastanum</name>
    <name type="common">Wild potato</name>
    <dbReference type="NCBI Taxonomy" id="147425"/>
    <lineage>
        <taxon>Eukaryota</taxon>
        <taxon>Viridiplantae</taxon>
        <taxon>Streptophyta</taxon>
        <taxon>Embryophyta</taxon>
        <taxon>Tracheophyta</taxon>
        <taxon>Spermatophyta</taxon>
        <taxon>Magnoliopsida</taxon>
        <taxon>eudicotyledons</taxon>
        <taxon>Gunneridae</taxon>
        <taxon>Pentapetalae</taxon>
        <taxon>asterids</taxon>
        <taxon>lamiids</taxon>
        <taxon>Solanales</taxon>
        <taxon>Solanaceae</taxon>
        <taxon>Solanoideae</taxon>
        <taxon>Solaneae</taxon>
        <taxon>Solanum</taxon>
    </lineage>
</organism>
<protein>
    <submittedName>
        <fullName evidence="1">Uncharacterized protein</fullName>
    </submittedName>
</protein>